<dbReference type="InterPro" id="IPR045082">
    <property type="entry name" value="ATP_syn_F0_a_bact/chloroplast"/>
</dbReference>
<evidence type="ECO:0000256" key="8">
    <source>
        <dbReference type="ARBA" id="ARBA00023065"/>
    </source>
</evidence>
<dbReference type="EMBL" id="PDVP01000005">
    <property type="protein sequence ID" value="PHP66986.1"/>
    <property type="molecule type" value="Genomic_DNA"/>
</dbReference>
<feature type="transmembrane region" description="Helical" evidence="11">
    <location>
        <begin position="12"/>
        <end position="40"/>
    </location>
</feature>
<keyword evidence="8 11" id="KW-0406">Ion transport</keyword>
<name>A0A2G1QN90_9HYPH</name>
<keyword evidence="9 11" id="KW-0472">Membrane</keyword>
<evidence type="ECO:0000256" key="11">
    <source>
        <dbReference type="HAMAP-Rule" id="MF_01393"/>
    </source>
</evidence>
<dbReference type="Proteomes" id="UP000221168">
    <property type="component" value="Unassembled WGS sequence"/>
</dbReference>
<keyword evidence="4 11" id="KW-0138">CF(0)</keyword>
<dbReference type="InterPro" id="IPR000568">
    <property type="entry name" value="ATP_synth_F0_asu"/>
</dbReference>
<dbReference type="GO" id="GO:0042777">
    <property type="term" value="P:proton motive force-driven plasma membrane ATP synthesis"/>
    <property type="evidence" value="ECO:0007669"/>
    <property type="project" value="TreeGrafter"/>
</dbReference>
<comment type="function">
    <text evidence="11 12">Key component of the proton channel; it plays a direct role in the translocation of protons across the membrane.</text>
</comment>
<dbReference type="AlphaFoldDB" id="A0A2G1QN90"/>
<dbReference type="CDD" id="cd00310">
    <property type="entry name" value="ATP-synt_Fo_a_6"/>
    <property type="match status" value="1"/>
</dbReference>
<evidence type="ECO:0000256" key="10">
    <source>
        <dbReference type="ARBA" id="ARBA00023310"/>
    </source>
</evidence>
<feature type="transmembrane region" description="Helical" evidence="11">
    <location>
        <begin position="200"/>
        <end position="217"/>
    </location>
</feature>
<organism evidence="13 14">
    <name type="scientific">Zhengella mangrovi</name>
    <dbReference type="NCBI Taxonomy" id="1982044"/>
    <lineage>
        <taxon>Bacteria</taxon>
        <taxon>Pseudomonadati</taxon>
        <taxon>Pseudomonadota</taxon>
        <taxon>Alphaproteobacteria</taxon>
        <taxon>Hyphomicrobiales</taxon>
        <taxon>Notoacmeibacteraceae</taxon>
        <taxon>Zhengella</taxon>
    </lineage>
</organism>
<dbReference type="InterPro" id="IPR035908">
    <property type="entry name" value="F0_ATP_A_sf"/>
</dbReference>
<dbReference type="Pfam" id="PF00119">
    <property type="entry name" value="ATP-synt_A"/>
    <property type="match status" value="1"/>
</dbReference>
<accession>A0A2G1QN90</accession>
<evidence type="ECO:0000313" key="14">
    <source>
        <dbReference type="Proteomes" id="UP000221168"/>
    </source>
</evidence>
<comment type="caution">
    <text evidence="13">The sequence shown here is derived from an EMBL/GenBank/DDBJ whole genome shotgun (WGS) entry which is preliminary data.</text>
</comment>
<keyword evidence="3 11" id="KW-0813">Transport</keyword>
<evidence type="ECO:0000256" key="12">
    <source>
        <dbReference type="RuleBase" id="RU000483"/>
    </source>
</evidence>
<feature type="transmembrane region" description="Helical" evidence="11">
    <location>
        <begin position="105"/>
        <end position="126"/>
    </location>
</feature>
<proteinExistence type="inferred from homology"/>
<evidence type="ECO:0000313" key="13">
    <source>
        <dbReference type="EMBL" id="PHP66986.1"/>
    </source>
</evidence>
<evidence type="ECO:0000256" key="4">
    <source>
        <dbReference type="ARBA" id="ARBA00022547"/>
    </source>
</evidence>
<dbReference type="OrthoDB" id="9789241at2"/>
<dbReference type="NCBIfam" id="TIGR01131">
    <property type="entry name" value="ATP_synt_6_or_A"/>
    <property type="match status" value="1"/>
</dbReference>
<evidence type="ECO:0000256" key="9">
    <source>
        <dbReference type="ARBA" id="ARBA00023136"/>
    </source>
</evidence>
<protein>
    <recommendedName>
        <fullName evidence="11 12">ATP synthase subunit a</fullName>
    </recommendedName>
    <alternativeName>
        <fullName evidence="11">ATP synthase F0 sector subunit a</fullName>
    </alternativeName>
    <alternativeName>
        <fullName evidence="11">F-ATPase subunit 6</fullName>
    </alternativeName>
</protein>
<dbReference type="PANTHER" id="PTHR42823:SF3">
    <property type="entry name" value="ATP SYNTHASE SUBUNIT A, CHLOROPLASTIC"/>
    <property type="match status" value="1"/>
</dbReference>
<sequence length="231" mass="24736">MTESPFSAPVAFMIGPVTVTTTVVTTWAIMVLLTVLALWLKRRLTRDPGTAQAVAELFVDTVDGQIRATTQADPAPYRGLIGMLFLFILVANWSSVVPGVEPPTAYLETDAALALLVFLATIVFGIRANGPAGYLKTFARPSWFMIPLNLVEQITRNFSLMVRLFGNIMSGVFVIGIILSLAGLLVPIPLMALDLLTGAIQAYIFAVLATVFIAAAVSEGASSNSQDEEKS</sequence>
<dbReference type="GO" id="GO:0045259">
    <property type="term" value="C:proton-transporting ATP synthase complex"/>
    <property type="evidence" value="ECO:0007669"/>
    <property type="project" value="UniProtKB-KW"/>
</dbReference>
<evidence type="ECO:0000256" key="3">
    <source>
        <dbReference type="ARBA" id="ARBA00022448"/>
    </source>
</evidence>
<comment type="subcellular location">
    <subcellularLocation>
        <location evidence="11 12">Cell membrane</location>
        <topology evidence="11 12">Multi-pass membrane protein</topology>
    </subcellularLocation>
    <subcellularLocation>
        <location evidence="1">Membrane</location>
        <topology evidence="1">Multi-pass membrane protein</topology>
    </subcellularLocation>
</comment>
<comment type="similarity">
    <text evidence="2 11 12">Belongs to the ATPase A chain family.</text>
</comment>
<evidence type="ECO:0000256" key="1">
    <source>
        <dbReference type="ARBA" id="ARBA00004141"/>
    </source>
</evidence>
<evidence type="ECO:0000256" key="5">
    <source>
        <dbReference type="ARBA" id="ARBA00022692"/>
    </source>
</evidence>
<keyword evidence="11" id="KW-1003">Cell membrane</keyword>
<evidence type="ECO:0000256" key="7">
    <source>
        <dbReference type="ARBA" id="ARBA00022989"/>
    </source>
</evidence>
<keyword evidence="7 11" id="KW-1133">Transmembrane helix</keyword>
<feature type="transmembrane region" description="Helical" evidence="11">
    <location>
        <begin position="75"/>
        <end position="93"/>
    </location>
</feature>
<dbReference type="PANTHER" id="PTHR42823">
    <property type="entry name" value="ATP SYNTHASE SUBUNIT A, CHLOROPLASTIC"/>
    <property type="match status" value="1"/>
</dbReference>
<dbReference type="Gene3D" id="1.20.120.220">
    <property type="entry name" value="ATP synthase, F0 complex, subunit A"/>
    <property type="match status" value="1"/>
</dbReference>
<feature type="transmembrane region" description="Helical" evidence="11">
    <location>
        <begin position="164"/>
        <end position="188"/>
    </location>
</feature>
<keyword evidence="6 11" id="KW-0375">Hydrogen ion transport</keyword>
<dbReference type="GO" id="GO:0005886">
    <property type="term" value="C:plasma membrane"/>
    <property type="evidence" value="ECO:0007669"/>
    <property type="project" value="UniProtKB-SubCell"/>
</dbReference>
<keyword evidence="14" id="KW-1185">Reference proteome</keyword>
<dbReference type="GO" id="GO:0046933">
    <property type="term" value="F:proton-transporting ATP synthase activity, rotational mechanism"/>
    <property type="evidence" value="ECO:0007669"/>
    <property type="project" value="UniProtKB-UniRule"/>
</dbReference>
<keyword evidence="5 11" id="KW-0812">Transmembrane</keyword>
<dbReference type="SUPFAM" id="SSF81336">
    <property type="entry name" value="F1F0 ATP synthase subunit A"/>
    <property type="match status" value="1"/>
</dbReference>
<dbReference type="RefSeq" id="WP_099306306.1">
    <property type="nucleotide sequence ID" value="NZ_PDVP01000005.1"/>
</dbReference>
<dbReference type="PRINTS" id="PR00123">
    <property type="entry name" value="ATPASEA"/>
</dbReference>
<reference evidence="13 14" key="1">
    <citation type="submission" date="2017-10" db="EMBL/GenBank/DDBJ databases">
        <title>Sedimentibacterium mangrovi gen. nov., sp. nov., a novel member of family Phyllobacteriacea isolated from mangrove sediment.</title>
        <authorList>
            <person name="Liao H."/>
            <person name="Tian Y."/>
        </authorList>
    </citation>
    <scope>NUCLEOTIDE SEQUENCE [LARGE SCALE GENOMIC DNA]</scope>
    <source>
        <strain evidence="13 14">X9-2-2</strain>
    </source>
</reference>
<dbReference type="NCBIfam" id="NF009955">
    <property type="entry name" value="PRK13421.1"/>
    <property type="match status" value="1"/>
</dbReference>
<keyword evidence="10 11" id="KW-0066">ATP synthesis</keyword>
<evidence type="ECO:0000256" key="2">
    <source>
        <dbReference type="ARBA" id="ARBA00006810"/>
    </source>
</evidence>
<gene>
    <name evidence="11 13" type="primary">atpB</name>
    <name evidence="13" type="ORF">CSC94_10535</name>
</gene>
<evidence type="ECO:0000256" key="6">
    <source>
        <dbReference type="ARBA" id="ARBA00022781"/>
    </source>
</evidence>
<dbReference type="HAMAP" id="MF_01393">
    <property type="entry name" value="ATP_synth_a_bact"/>
    <property type="match status" value="1"/>
</dbReference>